<evidence type="ECO:0000313" key="8">
    <source>
        <dbReference type="Proteomes" id="UP000604046"/>
    </source>
</evidence>
<keyword evidence="8" id="KW-1185">Reference proteome</keyword>
<keyword evidence="4" id="KW-0175">Coiled coil</keyword>
<dbReference type="InterPro" id="IPR018247">
    <property type="entry name" value="EF_Hand_1_Ca_BS"/>
</dbReference>
<dbReference type="PROSITE" id="PS50222">
    <property type="entry name" value="EF_HAND_2"/>
    <property type="match status" value="2"/>
</dbReference>
<evidence type="ECO:0000256" key="3">
    <source>
        <dbReference type="ARBA" id="ARBA00022837"/>
    </source>
</evidence>
<dbReference type="Pfam" id="PF13499">
    <property type="entry name" value="EF-hand_7"/>
    <property type="match status" value="1"/>
</dbReference>
<keyword evidence="2" id="KW-0677">Repeat</keyword>
<dbReference type="InterPro" id="IPR011992">
    <property type="entry name" value="EF-hand-dom_pair"/>
</dbReference>
<protein>
    <submittedName>
        <fullName evidence="7">CPK24 protein</fullName>
    </submittedName>
</protein>
<dbReference type="EMBL" id="CAJNDS010000835">
    <property type="protein sequence ID" value="CAE7236793.1"/>
    <property type="molecule type" value="Genomic_DNA"/>
</dbReference>
<dbReference type="SMART" id="SM00054">
    <property type="entry name" value="EFh"/>
    <property type="match status" value="3"/>
</dbReference>
<feature type="domain" description="EF-hand" evidence="6">
    <location>
        <begin position="358"/>
        <end position="393"/>
    </location>
</feature>
<keyword evidence="3" id="KW-0106">Calcium</keyword>
<evidence type="ECO:0000256" key="1">
    <source>
        <dbReference type="ARBA" id="ARBA00022723"/>
    </source>
</evidence>
<dbReference type="SUPFAM" id="SSF47473">
    <property type="entry name" value="EF-hand"/>
    <property type="match status" value="1"/>
</dbReference>
<name>A0A812L7W2_9DINO</name>
<evidence type="ECO:0000313" key="7">
    <source>
        <dbReference type="EMBL" id="CAE7236793.1"/>
    </source>
</evidence>
<evidence type="ECO:0000256" key="5">
    <source>
        <dbReference type="SAM" id="MobiDB-lite"/>
    </source>
</evidence>
<dbReference type="Gene3D" id="1.10.238.10">
    <property type="entry name" value="EF-hand"/>
    <property type="match status" value="3"/>
</dbReference>
<dbReference type="PROSITE" id="PS00018">
    <property type="entry name" value="EF_HAND_1"/>
    <property type="match status" value="1"/>
</dbReference>
<proteinExistence type="predicted"/>
<dbReference type="OrthoDB" id="435642at2759"/>
<dbReference type="CDD" id="cd00051">
    <property type="entry name" value="EFh"/>
    <property type="match status" value="1"/>
</dbReference>
<evidence type="ECO:0000256" key="4">
    <source>
        <dbReference type="SAM" id="Coils"/>
    </source>
</evidence>
<feature type="coiled-coil region" evidence="4">
    <location>
        <begin position="76"/>
        <end position="103"/>
    </location>
</feature>
<dbReference type="PANTHER" id="PTHR23055">
    <property type="entry name" value="CALCIUM BINDING PROTEINS"/>
    <property type="match status" value="1"/>
</dbReference>
<comment type="caution">
    <text evidence="7">The sequence shown here is derived from an EMBL/GenBank/DDBJ whole genome shotgun (WGS) entry which is preliminary data.</text>
</comment>
<dbReference type="Proteomes" id="UP000604046">
    <property type="component" value="Unassembled WGS sequence"/>
</dbReference>
<feature type="region of interest" description="Disordered" evidence="5">
    <location>
        <begin position="195"/>
        <end position="214"/>
    </location>
</feature>
<gene>
    <name evidence="7" type="primary">CPK24</name>
    <name evidence="7" type="ORF">SNAT2548_LOCUS10243</name>
</gene>
<reference evidence="7" key="1">
    <citation type="submission" date="2021-02" db="EMBL/GenBank/DDBJ databases">
        <authorList>
            <person name="Dougan E. K."/>
            <person name="Rhodes N."/>
            <person name="Thang M."/>
            <person name="Chan C."/>
        </authorList>
    </citation>
    <scope>NUCLEOTIDE SEQUENCE</scope>
</reference>
<accession>A0A812L7W2</accession>
<organism evidence="7 8">
    <name type="scientific">Symbiodinium natans</name>
    <dbReference type="NCBI Taxonomy" id="878477"/>
    <lineage>
        <taxon>Eukaryota</taxon>
        <taxon>Sar</taxon>
        <taxon>Alveolata</taxon>
        <taxon>Dinophyceae</taxon>
        <taxon>Suessiales</taxon>
        <taxon>Symbiodiniaceae</taxon>
        <taxon>Symbiodinium</taxon>
    </lineage>
</organism>
<evidence type="ECO:0000256" key="2">
    <source>
        <dbReference type="ARBA" id="ARBA00022737"/>
    </source>
</evidence>
<dbReference type="InterPro" id="IPR002048">
    <property type="entry name" value="EF_hand_dom"/>
</dbReference>
<keyword evidence="1" id="KW-0479">Metal-binding</keyword>
<dbReference type="GO" id="GO:0005509">
    <property type="term" value="F:calcium ion binding"/>
    <property type="evidence" value="ECO:0007669"/>
    <property type="project" value="InterPro"/>
</dbReference>
<dbReference type="Pfam" id="PF00036">
    <property type="entry name" value="EF-hand_1"/>
    <property type="match status" value="1"/>
</dbReference>
<dbReference type="AlphaFoldDB" id="A0A812L7W2"/>
<evidence type="ECO:0000259" key="6">
    <source>
        <dbReference type="PROSITE" id="PS50222"/>
    </source>
</evidence>
<feature type="domain" description="EF-hand" evidence="6">
    <location>
        <begin position="288"/>
        <end position="323"/>
    </location>
</feature>
<sequence length="443" mass="50563">MIVFIPPATDPGYFFRTCGQTDADQRLLLFVSVQQLADRVITEDMFWKHLGATESSDLLDYDLFVSFMRPFLVAAYQGAEQRRDVAEDNMQERTAQLKEVKTEFAELLASVKNKGRAFMQPKKAYRCLGVPGKDRITKNEVRAFFRCFNLDGESAEAFYDRLAEVGSGEVTHAIFTEALDDCFVREPDYGSFRIPKKKDLPRAPATEDEAEEPVRSKFYQPAEETLFSFKQTVDGKLLKELREVMRDIGYKIRMSYKRPRDALRPLDLQKDGIIRKEEMRDFFRGFNKSQSFADQVFNLLDPAGTGKVDFSEFLEHFDEVLTPAHRQVERAPVIGLADLGRSMQAATVVNAMGHRMLTKYANARQAFRDLDLDKDGKVSRKELRFFVKKMGLSMEAADVLFEALMPSDFGGLIDQDTFVSLFLDLKGDLTTNSKTSLRLPKLP</sequence>
<dbReference type="InterPro" id="IPR028846">
    <property type="entry name" value="Recoverin"/>
</dbReference>